<dbReference type="InterPro" id="IPR024929">
    <property type="entry name" value="GNL2_CP_dom"/>
</dbReference>
<organism evidence="8 9">
    <name type="scientific">Blepharisma stoltei</name>
    <dbReference type="NCBI Taxonomy" id="1481888"/>
    <lineage>
        <taxon>Eukaryota</taxon>
        <taxon>Sar</taxon>
        <taxon>Alveolata</taxon>
        <taxon>Ciliophora</taxon>
        <taxon>Postciliodesmatophora</taxon>
        <taxon>Heterotrichea</taxon>
        <taxon>Heterotrichida</taxon>
        <taxon>Blepharismidae</taxon>
        <taxon>Blepharisma</taxon>
    </lineage>
</organism>
<evidence type="ECO:0000313" key="9">
    <source>
        <dbReference type="Proteomes" id="UP001162131"/>
    </source>
</evidence>
<comment type="similarity">
    <text evidence="5">Belongs to the TRAFAC class YlqF/YawG GTPase family. NOG2 subfamily.</text>
</comment>
<evidence type="ECO:0000256" key="5">
    <source>
        <dbReference type="RuleBase" id="RU364023"/>
    </source>
</evidence>
<dbReference type="Gene3D" id="3.40.50.300">
    <property type="entry name" value="P-loop containing nucleotide triphosphate hydrolases"/>
    <property type="match status" value="1"/>
</dbReference>
<dbReference type="Pfam" id="PF08153">
    <property type="entry name" value="NGP1NT"/>
    <property type="match status" value="1"/>
</dbReference>
<feature type="domain" description="CP-type G" evidence="7">
    <location>
        <begin position="211"/>
        <end position="371"/>
    </location>
</feature>
<dbReference type="EMBL" id="CAJZBQ010000014">
    <property type="protein sequence ID" value="CAG9315751.1"/>
    <property type="molecule type" value="Genomic_DNA"/>
</dbReference>
<gene>
    <name evidence="8" type="ORF">BSTOLATCC_MIC14501</name>
</gene>
<protein>
    <recommendedName>
        <fullName evidence="5">Nucleolar GTP-binding protein 2</fullName>
    </recommendedName>
</protein>
<dbReference type="InterPro" id="IPR012971">
    <property type="entry name" value="NOG2_N_dom"/>
</dbReference>
<dbReference type="PROSITE" id="PS51721">
    <property type="entry name" value="G_CP"/>
    <property type="match status" value="1"/>
</dbReference>
<feature type="compositionally biased region" description="Basic residues" evidence="6">
    <location>
        <begin position="1"/>
        <end position="11"/>
    </location>
</feature>
<dbReference type="Pfam" id="PF01926">
    <property type="entry name" value="MMR_HSR1"/>
    <property type="match status" value="1"/>
</dbReference>
<dbReference type="InterPro" id="IPR027417">
    <property type="entry name" value="P-loop_NTPase"/>
</dbReference>
<dbReference type="InterPro" id="IPR023179">
    <property type="entry name" value="GTP-bd_ortho_bundle_sf"/>
</dbReference>
<dbReference type="FunFam" id="3.40.50.300:FF:000559">
    <property type="entry name" value="Nuclear/nucleolar GTPase 2"/>
    <property type="match status" value="1"/>
</dbReference>
<evidence type="ECO:0000259" key="7">
    <source>
        <dbReference type="PROSITE" id="PS51721"/>
    </source>
</evidence>
<dbReference type="CDD" id="cd01858">
    <property type="entry name" value="NGP_1"/>
    <property type="match status" value="1"/>
</dbReference>
<comment type="caution">
    <text evidence="8">The sequence shown here is derived from an EMBL/GenBank/DDBJ whole genome shotgun (WGS) entry which is preliminary data.</text>
</comment>
<dbReference type="Gene3D" id="1.10.1580.10">
    <property type="match status" value="1"/>
</dbReference>
<proteinExistence type="inferred from homology"/>
<dbReference type="PANTHER" id="PTHR11089:SF9">
    <property type="entry name" value="NUCLEOLAR GTP-BINDING PROTEIN 2"/>
    <property type="match status" value="1"/>
</dbReference>
<keyword evidence="4 5" id="KW-0539">Nucleus</keyword>
<sequence length="476" mass="54912">MPKKLRAKKAKSQTPLGGKTIHRENYTKHHSNSSTNPDRVIKGRKPHSYRSKSTINRLNLYNQKPDEQRRALRPDLPAMIEPDRRWFGNTRTIKQDELELFRNEVREATSDPYSMLIKPNKLPMALISEPSDKAKRPPLLDVESFEETFGSKARRKRPKLQNYDLSAMVEEIKNKEEEYDEEKDTNIVNEYGEKGELKDRRLEKGQSKRIWEELYKVLDSSDVICQVLDVRDPMGTRCPHVEKQLKKKPNKHLFFVLNKCDLVPTWVTTSWVKHLSKEYPTIAFHASVTNPFGKAALIQLLRQFDTFHKDKKNISVGFIGYPNVGKSSVINTLRSKEVCKVAPIPGETKVWQYITLTKRIYLIDCPGVVYDVGDSDADLVLKGVIRPEKIEDPSIYISSMLPRVNKEHLQGLYGVQEWQDAEDFMTQMAQQSGRLLKGGEPDLNTIAKMLLHDWQRGKIPFFAEPPSKEEAALEKK</sequence>
<dbReference type="InterPro" id="IPR050755">
    <property type="entry name" value="TRAFAC_YlqF/YawG_RiboMat"/>
</dbReference>
<dbReference type="Proteomes" id="UP001162131">
    <property type="component" value="Unassembled WGS sequence"/>
</dbReference>
<dbReference type="GO" id="GO:0005525">
    <property type="term" value="F:GTP binding"/>
    <property type="evidence" value="ECO:0007669"/>
    <property type="project" value="UniProtKB-KW"/>
</dbReference>
<feature type="region of interest" description="Disordered" evidence="6">
    <location>
        <begin position="1"/>
        <end position="54"/>
    </location>
</feature>
<comment type="subcellular location">
    <subcellularLocation>
        <location evidence="1 5">Nucleus</location>
        <location evidence="1 5">Nucleolus</location>
    </subcellularLocation>
</comment>
<reference evidence="8" key="1">
    <citation type="submission" date="2021-09" db="EMBL/GenBank/DDBJ databases">
        <authorList>
            <consortium name="AG Swart"/>
            <person name="Singh M."/>
            <person name="Singh A."/>
            <person name="Seah K."/>
            <person name="Emmerich C."/>
        </authorList>
    </citation>
    <scope>NUCLEOTIDE SEQUENCE</scope>
    <source>
        <strain evidence="8">ATCC30299</strain>
    </source>
</reference>
<evidence type="ECO:0000256" key="4">
    <source>
        <dbReference type="ARBA" id="ARBA00023242"/>
    </source>
</evidence>
<evidence type="ECO:0000313" key="8">
    <source>
        <dbReference type="EMBL" id="CAG9315751.1"/>
    </source>
</evidence>
<name>A0AAU9IPS9_9CILI</name>
<evidence type="ECO:0000256" key="1">
    <source>
        <dbReference type="ARBA" id="ARBA00004604"/>
    </source>
</evidence>
<dbReference type="InterPro" id="IPR030378">
    <property type="entry name" value="G_CP_dom"/>
</dbReference>
<keyword evidence="9" id="KW-1185">Reference proteome</keyword>
<dbReference type="PRINTS" id="PR00326">
    <property type="entry name" value="GTP1OBG"/>
</dbReference>
<dbReference type="InterPro" id="IPR006073">
    <property type="entry name" value="GTP-bd"/>
</dbReference>
<comment type="function">
    <text evidence="5">GTPase that associates with pre-60S ribosomal subunits in the nucleolus and is required for their nuclear export and maturation.</text>
</comment>
<keyword evidence="3 5" id="KW-0342">GTP-binding</keyword>
<dbReference type="GO" id="GO:0005730">
    <property type="term" value="C:nucleolus"/>
    <property type="evidence" value="ECO:0007669"/>
    <property type="project" value="UniProtKB-SubCell"/>
</dbReference>
<dbReference type="AlphaFoldDB" id="A0AAU9IPS9"/>
<dbReference type="PANTHER" id="PTHR11089">
    <property type="entry name" value="GTP-BINDING PROTEIN-RELATED"/>
    <property type="match status" value="1"/>
</dbReference>
<evidence type="ECO:0000256" key="2">
    <source>
        <dbReference type="ARBA" id="ARBA00022741"/>
    </source>
</evidence>
<keyword evidence="2 5" id="KW-0547">Nucleotide-binding</keyword>
<accession>A0AAU9IPS9</accession>
<dbReference type="SUPFAM" id="SSF52540">
    <property type="entry name" value="P-loop containing nucleoside triphosphate hydrolases"/>
    <property type="match status" value="1"/>
</dbReference>
<evidence type="ECO:0000256" key="3">
    <source>
        <dbReference type="ARBA" id="ARBA00023134"/>
    </source>
</evidence>
<evidence type="ECO:0000256" key="6">
    <source>
        <dbReference type="SAM" id="MobiDB-lite"/>
    </source>
</evidence>